<dbReference type="GO" id="GO:0030288">
    <property type="term" value="C:outer membrane-bounded periplasmic space"/>
    <property type="evidence" value="ECO:0007669"/>
    <property type="project" value="TreeGrafter"/>
</dbReference>
<dbReference type="GO" id="GO:0009253">
    <property type="term" value="P:peptidoglycan catabolic process"/>
    <property type="evidence" value="ECO:0007669"/>
    <property type="project" value="InterPro"/>
</dbReference>
<dbReference type="AlphaFoldDB" id="A0AAX0WNU8"/>
<name>A0AAX0WNU8_9BACT</name>
<organism evidence="4 5">
    <name type="scientific">Akkermansia muciniphila</name>
    <dbReference type="NCBI Taxonomy" id="239935"/>
    <lineage>
        <taxon>Bacteria</taxon>
        <taxon>Pseudomonadati</taxon>
        <taxon>Verrucomicrobiota</taxon>
        <taxon>Verrucomicrobiia</taxon>
        <taxon>Verrucomicrobiales</taxon>
        <taxon>Akkermansiaceae</taxon>
        <taxon>Akkermansia</taxon>
    </lineage>
</organism>
<sequence length="176" mass="18676">MKIAIDIGHANNTGARGNGLEEHAVAVTIAECLAPMLRQLGAKVDVIDFPGMSNAQDLNATIKAANEGGYDFGISLHCDASDNPQAHGAHVCFYPGSVKGSRLAMCIAEPLSRLLPGRANTVQSRPGLAVLKRTRCPWVLCECGFITNPENAALMKDHPGRIAEAIAEGVKDYLNQ</sequence>
<evidence type="ECO:0000256" key="2">
    <source>
        <dbReference type="ARBA" id="ARBA00011901"/>
    </source>
</evidence>
<proteinExistence type="predicted"/>
<gene>
    <name evidence="4" type="ORF">CXT95_00990</name>
</gene>
<evidence type="ECO:0000259" key="3">
    <source>
        <dbReference type="SMART" id="SM00646"/>
    </source>
</evidence>
<dbReference type="RefSeq" id="WP_102747934.1">
    <property type="nucleotide sequence ID" value="NZ_JAMGSE010000017.1"/>
</dbReference>
<comment type="catalytic activity">
    <reaction evidence="1">
        <text>Hydrolyzes the link between N-acetylmuramoyl residues and L-amino acid residues in certain cell-wall glycopeptides.</text>
        <dbReference type="EC" id="3.5.1.28"/>
    </reaction>
</comment>
<feature type="domain" description="MurNAc-LAA" evidence="3">
    <location>
        <begin position="62"/>
        <end position="171"/>
    </location>
</feature>
<comment type="caution">
    <text evidence="4">The sequence shown here is derived from an EMBL/GenBank/DDBJ whole genome shotgun (WGS) entry which is preliminary data.</text>
</comment>
<dbReference type="PANTHER" id="PTHR30404">
    <property type="entry name" value="N-ACETYLMURAMOYL-L-ALANINE AMIDASE"/>
    <property type="match status" value="1"/>
</dbReference>
<dbReference type="GO" id="GO:0008745">
    <property type="term" value="F:N-acetylmuramoyl-L-alanine amidase activity"/>
    <property type="evidence" value="ECO:0007669"/>
    <property type="project" value="UniProtKB-EC"/>
</dbReference>
<dbReference type="SUPFAM" id="SSF53187">
    <property type="entry name" value="Zn-dependent exopeptidases"/>
    <property type="match status" value="1"/>
</dbReference>
<dbReference type="Gene3D" id="3.40.630.40">
    <property type="entry name" value="Zn-dependent exopeptidases"/>
    <property type="match status" value="1"/>
</dbReference>
<evidence type="ECO:0000313" key="4">
    <source>
        <dbReference type="EMBL" id="PND05030.1"/>
    </source>
</evidence>
<protein>
    <recommendedName>
        <fullName evidence="2">N-acetylmuramoyl-L-alanine amidase</fullName>
        <ecNumber evidence="2">3.5.1.28</ecNumber>
    </recommendedName>
</protein>
<accession>A0AAX0WNU8</accession>
<dbReference type="Proteomes" id="UP000236075">
    <property type="component" value="Unassembled WGS sequence"/>
</dbReference>
<dbReference type="InterPro" id="IPR050695">
    <property type="entry name" value="N-acetylmuramoyl_amidase_3"/>
</dbReference>
<dbReference type="CDD" id="cd02696">
    <property type="entry name" value="MurNAc-LAA"/>
    <property type="match status" value="1"/>
</dbReference>
<dbReference type="PANTHER" id="PTHR30404:SF8">
    <property type="entry name" value="AUTOLYSIN PH-RELATED"/>
    <property type="match status" value="1"/>
</dbReference>
<dbReference type="EMBL" id="PJLB01000004">
    <property type="protein sequence ID" value="PND05030.1"/>
    <property type="molecule type" value="Genomic_DNA"/>
</dbReference>
<reference evidence="4 5" key="1">
    <citation type="journal article" date="2017" name="BMC Genomics">
        <title>Genome sequencing of 39 Akkermansia muciniphila isolates reveals its population structure, genomic and functional diverisity, and global distribution in mammalian gut microbiotas.</title>
        <authorList>
            <person name="Guo X."/>
            <person name="Li S."/>
            <person name="Zhang J."/>
            <person name="Wu F."/>
            <person name="Li X."/>
            <person name="Wu D."/>
            <person name="Zhang M."/>
            <person name="Ou Z."/>
            <person name="Jie Z."/>
            <person name="Yan Q."/>
            <person name="Li P."/>
            <person name="Yi J."/>
            <person name="Peng Y."/>
        </authorList>
    </citation>
    <scope>NUCLEOTIDE SEQUENCE [LARGE SCALE GENOMIC DNA]</scope>
    <source>
        <strain evidence="4 5">GP28</strain>
    </source>
</reference>
<evidence type="ECO:0000256" key="1">
    <source>
        <dbReference type="ARBA" id="ARBA00001561"/>
    </source>
</evidence>
<evidence type="ECO:0000313" key="5">
    <source>
        <dbReference type="Proteomes" id="UP000236075"/>
    </source>
</evidence>
<dbReference type="InterPro" id="IPR002508">
    <property type="entry name" value="MurNAc-LAA_cat"/>
</dbReference>
<dbReference type="Pfam" id="PF01520">
    <property type="entry name" value="Amidase_3"/>
    <property type="match status" value="1"/>
</dbReference>
<dbReference type="SMART" id="SM00646">
    <property type="entry name" value="Ami_3"/>
    <property type="match status" value="1"/>
</dbReference>
<dbReference type="EC" id="3.5.1.28" evidence="2"/>